<gene>
    <name evidence="7" type="primary">gltX</name>
    <name evidence="7" type="ORF">BWY04_00311</name>
</gene>
<sequence length="132" mass="15519">MQKLESDSNFVLRFRSHGDFSQRCEFDDLIKGKINMIDNYNDIVLIKSEDGLPTYHLAHIADDYLMRTSHVIRGEEWLTSVPLHIQLFKAFDLPYPQYCHVAPLLKLDEEGNKRKLSKRKDPEADIAYFFQN</sequence>
<name>A0A1V5ZPZ8_9BACT</name>
<protein>
    <submittedName>
        <fullName evidence="7">Glutamate--tRNA ligase</fullName>
        <ecNumber evidence="7">6.1.1.17</ecNumber>
    </submittedName>
</protein>
<comment type="caution">
    <text evidence="7">The sequence shown here is derived from an EMBL/GenBank/DDBJ whole genome shotgun (WGS) entry which is preliminary data.</text>
</comment>
<dbReference type="Gene3D" id="3.40.50.620">
    <property type="entry name" value="HUPs"/>
    <property type="match status" value="1"/>
</dbReference>
<reference evidence="7" key="1">
    <citation type="submission" date="2017-02" db="EMBL/GenBank/DDBJ databases">
        <title>Delving into the versatile metabolic prowess of the omnipresent phylum Bacteroidetes.</title>
        <authorList>
            <person name="Nobu M.K."/>
            <person name="Mei R."/>
            <person name="Narihiro T."/>
            <person name="Kuroda K."/>
            <person name="Liu W.-T."/>
        </authorList>
    </citation>
    <scope>NUCLEOTIDE SEQUENCE</scope>
    <source>
        <strain evidence="7">ADurb.Bin160</strain>
    </source>
</reference>
<dbReference type="AlphaFoldDB" id="A0A1V5ZPZ8"/>
<dbReference type="PANTHER" id="PTHR43311">
    <property type="entry name" value="GLUTAMATE--TRNA LIGASE"/>
    <property type="match status" value="1"/>
</dbReference>
<evidence type="ECO:0000256" key="4">
    <source>
        <dbReference type="ARBA" id="ARBA00023146"/>
    </source>
</evidence>
<dbReference type="InterPro" id="IPR020058">
    <property type="entry name" value="Glu/Gln-tRNA-synth_Ib_cat-dom"/>
</dbReference>
<evidence type="ECO:0000256" key="3">
    <source>
        <dbReference type="ARBA" id="ARBA00022840"/>
    </source>
</evidence>
<keyword evidence="1 5" id="KW-0436">Ligase</keyword>
<dbReference type="PANTHER" id="PTHR43311:SF2">
    <property type="entry name" value="GLUTAMATE--TRNA LIGASE, MITOCHONDRIAL-RELATED"/>
    <property type="match status" value="1"/>
</dbReference>
<comment type="similarity">
    <text evidence="5">Belongs to the class-I aminoacyl-tRNA synthetase family.</text>
</comment>
<evidence type="ECO:0000256" key="5">
    <source>
        <dbReference type="RuleBase" id="RU363037"/>
    </source>
</evidence>
<dbReference type="GO" id="GO:0004818">
    <property type="term" value="F:glutamate-tRNA ligase activity"/>
    <property type="evidence" value="ECO:0007669"/>
    <property type="project" value="UniProtKB-EC"/>
</dbReference>
<proteinExistence type="inferred from homology"/>
<dbReference type="InterPro" id="IPR049940">
    <property type="entry name" value="GluQ/Sye"/>
</dbReference>
<accession>A0A1V5ZPZ8</accession>
<dbReference type="SUPFAM" id="SSF52374">
    <property type="entry name" value="Nucleotidylyl transferase"/>
    <property type="match status" value="1"/>
</dbReference>
<dbReference type="Proteomes" id="UP000485621">
    <property type="component" value="Unassembled WGS sequence"/>
</dbReference>
<dbReference type="GO" id="GO:0005524">
    <property type="term" value="F:ATP binding"/>
    <property type="evidence" value="ECO:0007669"/>
    <property type="project" value="UniProtKB-KW"/>
</dbReference>
<dbReference type="InterPro" id="IPR014729">
    <property type="entry name" value="Rossmann-like_a/b/a_fold"/>
</dbReference>
<keyword evidence="4 5" id="KW-0030">Aminoacyl-tRNA synthetase</keyword>
<dbReference type="Pfam" id="PF00749">
    <property type="entry name" value="tRNA-synt_1c"/>
    <property type="match status" value="1"/>
</dbReference>
<evidence type="ECO:0000256" key="2">
    <source>
        <dbReference type="ARBA" id="ARBA00022741"/>
    </source>
</evidence>
<dbReference type="EMBL" id="MWDB01000004">
    <property type="protein sequence ID" value="OQB42247.1"/>
    <property type="molecule type" value="Genomic_DNA"/>
</dbReference>
<keyword evidence="2 5" id="KW-0547">Nucleotide-binding</keyword>
<dbReference type="GO" id="GO:0006424">
    <property type="term" value="P:glutamyl-tRNA aminoacylation"/>
    <property type="evidence" value="ECO:0007669"/>
    <property type="project" value="TreeGrafter"/>
</dbReference>
<evidence type="ECO:0000259" key="6">
    <source>
        <dbReference type="Pfam" id="PF00749"/>
    </source>
</evidence>
<organism evidence="7">
    <name type="scientific">candidate division CPR1 bacterium ADurb.Bin160</name>
    <dbReference type="NCBI Taxonomy" id="1852826"/>
    <lineage>
        <taxon>Bacteria</taxon>
        <taxon>candidate division CPR1</taxon>
    </lineage>
</organism>
<feature type="domain" description="Glutamyl/glutaminyl-tRNA synthetase class Ib catalytic" evidence="6">
    <location>
        <begin position="3"/>
        <end position="121"/>
    </location>
</feature>
<evidence type="ECO:0000256" key="1">
    <source>
        <dbReference type="ARBA" id="ARBA00022598"/>
    </source>
</evidence>
<evidence type="ECO:0000313" key="7">
    <source>
        <dbReference type="EMBL" id="OQB42247.1"/>
    </source>
</evidence>
<dbReference type="EC" id="6.1.1.17" evidence="7"/>
<keyword evidence="3 5" id="KW-0067">ATP-binding</keyword>
<keyword evidence="5" id="KW-0648">Protein biosynthesis</keyword>